<accession>A0A074XSG9</accession>
<reference evidence="1 2" key="1">
    <citation type="journal article" date="2014" name="BMC Genomics">
        <title>Genome sequencing of four Aureobasidium pullulans varieties: biotechnological potential, stress tolerance, and description of new species.</title>
        <authorList>
            <person name="Gostin Ar C."/>
            <person name="Ohm R.A."/>
            <person name="Kogej T."/>
            <person name="Sonjak S."/>
            <person name="Turk M."/>
            <person name="Zajc J."/>
            <person name="Zalar P."/>
            <person name="Grube M."/>
            <person name="Sun H."/>
            <person name="Han J."/>
            <person name="Sharma A."/>
            <person name="Chiniquy J."/>
            <person name="Ngan C.Y."/>
            <person name="Lipzen A."/>
            <person name="Barry K."/>
            <person name="Grigoriev I.V."/>
            <person name="Gunde-Cimerman N."/>
        </authorList>
    </citation>
    <scope>NUCLEOTIDE SEQUENCE [LARGE SCALE GENOMIC DNA]</scope>
    <source>
        <strain evidence="1 2">EXF-150</strain>
    </source>
</reference>
<dbReference type="GeneID" id="40746977"/>
<sequence length="96" mass="10465">MAAPRKVALRPKGMLDYPLAGLQSTTAAVISASWMATDGSGKVVTVRPFQGYLTSRRLVCPRCPYMRCWRSNIWLVVRELMAGCSINAGSVCSPMV</sequence>
<dbReference type="Proteomes" id="UP000030706">
    <property type="component" value="Unassembled WGS sequence"/>
</dbReference>
<evidence type="ECO:0000313" key="2">
    <source>
        <dbReference type="Proteomes" id="UP000030706"/>
    </source>
</evidence>
<proteinExistence type="predicted"/>
<dbReference type="EMBL" id="KL584975">
    <property type="protein sequence ID" value="KEQ88543.1"/>
    <property type="molecule type" value="Genomic_DNA"/>
</dbReference>
<evidence type="ECO:0000313" key="1">
    <source>
        <dbReference type="EMBL" id="KEQ88543.1"/>
    </source>
</evidence>
<gene>
    <name evidence="1" type="ORF">M438DRAFT_342119</name>
</gene>
<name>A0A074XSG9_AURPU</name>
<dbReference type="RefSeq" id="XP_029764730.1">
    <property type="nucleotide sequence ID" value="XM_029904671.1"/>
</dbReference>
<organism evidence="1 2">
    <name type="scientific">Aureobasidium pullulans EXF-150</name>
    <dbReference type="NCBI Taxonomy" id="1043002"/>
    <lineage>
        <taxon>Eukaryota</taxon>
        <taxon>Fungi</taxon>
        <taxon>Dikarya</taxon>
        <taxon>Ascomycota</taxon>
        <taxon>Pezizomycotina</taxon>
        <taxon>Dothideomycetes</taxon>
        <taxon>Dothideomycetidae</taxon>
        <taxon>Dothideales</taxon>
        <taxon>Saccotheciaceae</taxon>
        <taxon>Aureobasidium</taxon>
    </lineage>
</organism>
<dbReference type="HOGENOM" id="CLU_2359354_0_0_1"/>
<dbReference type="AlphaFoldDB" id="A0A074XSG9"/>
<keyword evidence="2" id="KW-1185">Reference proteome</keyword>
<protein>
    <submittedName>
        <fullName evidence="1">Uncharacterized protein</fullName>
    </submittedName>
</protein>